<dbReference type="InterPro" id="IPR009081">
    <property type="entry name" value="PP-bd_ACP"/>
</dbReference>
<evidence type="ECO:0000259" key="3">
    <source>
        <dbReference type="PROSITE" id="PS50075"/>
    </source>
</evidence>
<evidence type="ECO:0000313" key="5">
    <source>
        <dbReference type="EMBL" id="QHQ40559.1"/>
    </source>
</evidence>
<evidence type="ECO:0000313" key="6">
    <source>
        <dbReference type="Proteomes" id="UP000464675"/>
    </source>
</evidence>
<dbReference type="SUPFAM" id="SSF47336">
    <property type="entry name" value="ACP-like"/>
    <property type="match status" value="1"/>
</dbReference>
<dbReference type="InterPro" id="IPR036736">
    <property type="entry name" value="ACP-like_sf"/>
</dbReference>
<dbReference type="InterPro" id="IPR042099">
    <property type="entry name" value="ANL_N_sf"/>
</dbReference>
<evidence type="ECO:0000256" key="1">
    <source>
        <dbReference type="ARBA" id="ARBA00022450"/>
    </source>
</evidence>
<reference evidence="5 6" key="1">
    <citation type="submission" date="2020-01" db="EMBL/GenBank/DDBJ databases">
        <title>The possibility of degradation of plastic by Microbulbifer hydrolyticus IRE-31.</title>
        <authorList>
            <person name="Liu L."/>
        </authorList>
    </citation>
    <scope>NUCLEOTIDE SEQUENCE [LARGE SCALE GENOMIC DNA]</scope>
    <source>
        <strain evidence="5 6">IRE-31</strain>
    </source>
</reference>
<dbReference type="PROSITE" id="PS00012">
    <property type="entry name" value="PHOSPHOPANTETHEINE"/>
    <property type="match status" value="1"/>
</dbReference>
<dbReference type="InterPro" id="IPR006162">
    <property type="entry name" value="Ppantetheine_attach_site"/>
</dbReference>
<dbReference type="Pfam" id="PF00501">
    <property type="entry name" value="AMP-binding"/>
    <property type="match status" value="1"/>
</dbReference>
<dbReference type="Pfam" id="PF13193">
    <property type="entry name" value="AMP-binding_C"/>
    <property type="match status" value="1"/>
</dbReference>
<dbReference type="InterPro" id="IPR020845">
    <property type="entry name" value="AMP-binding_CS"/>
</dbReference>
<dbReference type="PANTHER" id="PTHR45527:SF1">
    <property type="entry name" value="FATTY ACID SYNTHASE"/>
    <property type="match status" value="1"/>
</dbReference>
<dbReference type="EMBL" id="JACHHR010000002">
    <property type="protein sequence ID" value="MBB5211853.1"/>
    <property type="molecule type" value="Genomic_DNA"/>
</dbReference>
<dbReference type="RefSeq" id="WP_161859850.1">
    <property type="nucleotide sequence ID" value="NZ_CP047491.1"/>
</dbReference>
<dbReference type="InterPro" id="IPR025110">
    <property type="entry name" value="AMP-bd_C"/>
</dbReference>
<evidence type="ECO:0000256" key="2">
    <source>
        <dbReference type="ARBA" id="ARBA00022553"/>
    </source>
</evidence>
<accession>A0A6P1TH64</accession>
<dbReference type="GO" id="GO:0044550">
    <property type="term" value="P:secondary metabolite biosynthetic process"/>
    <property type="evidence" value="ECO:0007669"/>
    <property type="project" value="TreeGrafter"/>
</dbReference>
<dbReference type="Proteomes" id="UP000464675">
    <property type="component" value="Chromosome"/>
</dbReference>
<dbReference type="InterPro" id="IPR045851">
    <property type="entry name" value="AMP-bd_C_sf"/>
</dbReference>
<dbReference type="Pfam" id="PF00550">
    <property type="entry name" value="PP-binding"/>
    <property type="match status" value="1"/>
</dbReference>
<dbReference type="GO" id="GO:0043041">
    <property type="term" value="P:amino acid activation for nonribosomal peptide biosynthetic process"/>
    <property type="evidence" value="ECO:0007669"/>
    <property type="project" value="TreeGrafter"/>
</dbReference>
<dbReference type="InterPro" id="IPR029058">
    <property type="entry name" value="AB_hydrolase_fold"/>
</dbReference>
<dbReference type="SUPFAM" id="SSF56801">
    <property type="entry name" value="Acetyl-CoA synthetase-like"/>
    <property type="match status" value="1"/>
</dbReference>
<keyword evidence="1" id="KW-0596">Phosphopantetheine</keyword>
<evidence type="ECO:0000313" key="4">
    <source>
        <dbReference type="EMBL" id="MBB5211853.1"/>
    </source>
</evidence>
<dbReference type="Proteomes" id="UP000563601">
    <property type="component" value="Unassembled WGS sequence"/>
</dbReference>
<sequence length="906" mass="99428">MPIDKLNAATKPLDSADRLIDSAARVATDKFGTKNRAIPVIRQIELNAENNPDDVALVFRGQRTSYEAVISSARRIASGLKQLGVEPHNRVAVLMHPCPDLIFCLLGIHMLGATYVPIDPGFPRARIEMILEDIEPAAVICSHADLSGLNDKLSLEHSGKIYSCKALDEIGERSLEGFKAHPITLDDESHIFFTSGTTGRPKGAISSQENLAHGMSSSAHCFELESGHGILAVAGSSFSISTFELLSLLTRGGYTSIAERADVLSVDKLYERAKQVSVLHLVPTLLARLIEYAEQAPERVHALTSLERILTGGDNVPPDLLRKIRQILPSAKLYVNYGASETNCMVTYWPVLDPSPKSTRIGAPQRNVKLLVLDDTREPVSPGQIGELFVASPGVIPGYIHREDLNSEKFTTIDGSRYFATGDMVRTDENGLYEMLGREDFQIQLNGNRVELLEVESTLKQAPGIKDCVIAAIETPPEGSASILAAYIVADDSAPANVNDIKSFMNDYLPGYMVPTLYLSVESIPTNHNGKVDRVNLPKPADCKIIESNQEQPLSGPVEQCVATIWRDVLLAPAIHANSDFFELGGDSIKAVQAISKISTELDYRFSIADIISNTTVRKLSRYISDSIGEGDTSKNIVEAADNGYLLLKKGSPDLSPILLLNGVVEYRELAKNLRTDRAIYAVYLPEEVDLIVNGARSEATARTDSITSITQLYLSIIKALQPTGPYFLLGKSFGGIIAIEVGRELEKDGHDVLFTGLLDTIVPEAFTAHKKLSFRIAEHMRKTLQQGPGYLVSRLSRRYFSGNSAPSSSAGAATIHTEPSDNIRVRHQVRKNAIFTTRLSPVDRPLFLIKARDREYLYGERPSQDLGWSKYCEKLTVFEVPGDHHSILMSEHVANVARKLEPLLQ</sequence>
<dbReference type="InterPro" id="IPR001031">
    <property type="entry name" value="Thioesterase"/>
</dbReference>
<dbReference type="PROSITE" id="PS50075">
    <property type="entry name" value="CARRIER"/>
    <property type="match status" value="1"/>
</dbReference>
<dbReference type="CDD" id="cd05930">
    <property type="entry name" value="A_NRPS"/>
    <property type="match status" value="1"/>
</dbReference>
<dbReference type="GO" id="GO:0031177">
    <property type="term" value="F:phosphopantetheine binding"/>
    <property type="evidence" value="ECO:0007669"/>
    <property type="project" value="InterPro"/>
</dbReference>
<protein>
    <submittedName>
        <fullName evidence="5">AMP-binding protein</fullName>
    </submittedName>
    <submittedName>
        <fullName evidence="4">Amino acid adenylation domain-containing protein</fullName>
    </submittedName>
</protein>
<dbReference type="InterPro" id="IPR020806">
    <property type="entry name" value="PKS_PP-bd"/>
</dbReference>
<dbReference type="SUPFAM" id="SSF53474">
    <property type="entry name" value="alpha/beta-Hydrolases"/>
    <property type="match status" value="1"/>
</dbReference>
<keyword evidence="6" id="KW-1185">Reference proteome</keyword>
<dbReference type="PROSITE" id="PS00455">
    <property type="entry name" value="AMP_BINDING"/>
    <property type="match status" value="1"/>
</dbReference>
<reference evidence="4 7" key="2">
    <citation type="submission" date="2020-08" db="EMBL/GenBank/DDBJ databases">
        <title>Genomic Encyclopedia of Type Strains, Phase IV (KMG-IV): sequencing the most valuable type-strain genomes for metagenomic binning, comparative biology and taxonomic classification.</title>
        <authorList>
            <person name="Goeker M."/>
        </authorList>
    </citation>
    <scope>NUCLEOTIDE SEQUENCE [LARGE SCALE GENOMIC DNA]</scope>
    <source>
        <strain evidence="4 7">DSM 11525</strain>
    </source>
</reference>
<dbReference type="Gene3D" id="3.40.50.1820">
    <property type="entry name" value="alpha/beta hydrolase"/>
    <property type="match status" value="1"/>
</dbReference>
<dbReference type="OrthoDB" id="9803665at2"/>
<gene>
    <name evidence="5" type="ORF">GTQ55_17295</name>
    <name evidence="4" type="ORF">HNQ53_002071</name>
</gene>
<dbReference type="AlphaFoldDB" id="A0A6P1TH64"/>
<keyword evidence="2" id="KW-0597">Phosphoprotein</keyword>
<dbReference type="Pfam" id="PF00975">
    <property type="entry name" value="Thioesterase"/>
    <property type="match status" value="1"/>
</dbReference>
<dbReference type="InterPro" id="IPR000873">
    <property type="entry name" value="AMP-dep_synth/lig_dom"/>
</dbReference>
<name>A0A6P1TH64_9GAMM</name>
<dbReference type="PANTHER" id="PTHR45527">
    <property type="entry name" value="NONRIBOSOMAL PEPTIDE SYNTHETASE"/>
    <property type="match status" value="1"/>
</dbReference>
<organism evidence="4 7">
    <name type="scientific">Microbulbifer hydrolyticus</name>
    <dbReference type="NCBI Taxonomy" id="48074"/>
    <lineage>
        <taxon>Bacteria</taxon>
        <taxon>Pseudomonadati</taxon>
        <taxon>Pseudomonadota</taxon>
        <taxon>Gammaproteobacteria</taxon>
        <taxon>Cellvibrionales</taxon>
        <taxon>Microbulbiferaceae</taxon>
        <taxon>Microbulbifer</taxon>
    </lineage>
</organism>
<dbReference type="EMBL" id="CP047491">
    <property type="protein sequence ID" value="QHQ40559.1"/>
    <property type="molecule type" value="Genomic_DNA"/>
</dbReference>
<dbReference type="SMART" id="SM00823">
    <property type="entry name" value="PKS_PP"/>
    <property type="match status" value="1"/>
</dbReference>
<dbReference type="Gene3D" id="1.10.1200.10">
    <property type="entry name" value="ACP-like"/>
    <property type="match status" value="1"/>
</dbReference>
<dbReference type="GO" id="GO:0005737">
    <property type="term" value="C:cytoplasm"/>
    <property type="evidence" value="ECO:0007669"/>
    <property type="project" value="TreeGrafter"/>
</dbReference>
<dbReference type="Gene3D" id="3.40.50.12780">
    <property type="entry name" value="N-terminal domain of ligase-like"/>
    <property type="match status" value="1"/>
</dbReference>
<feature type="domain" description="Carrier" evidence="3">
    <location>
        <begin position="553"/>
        <end position="628"/>
    </location>
</feature>
<proteinExistence type="predicted"/>
<dbReference type="Gene3D" id="3.30.300.30">
    <property type="match status" value="1"/>
</dbReference>
<evidence type="ECO:0000313" key="7">
    <source>
        <dbReference type="Proteomes" id="UP000563601"/>
    </source>
</evidence>